<dbReference type="EMBL" id="OV725078">
    <property type="protein sequence ID" value="CAH1393310.1"/>
    <property type="molecule type" value="Genomic_DNA"/>
</dbReference>
<dbReference type="SMART" id="SM00225">
    <property type="entry name" value="BTB"/>
    <property type="match status" value="1"/>
</dbReference>
<dbReference type="InterPro" id="IPR000210">
    <property type="entry name" value="BTB/POZ_dom"/>
</dbReference>
<keyword evidence="6" id="KW-1185">Reference proteome</keyword>
<evidence type="ECO:0000256" key="2">
    <source>
        <dbReference type="ARBA" id="ARBA00022737"/>
    </source>
</evidence>
<proteinExistence type="predicted"/>
<dbReference type="Pfam" id="PF00651">
    <property type="entry name" value="BTB"/>
    <property type="match status" value="1"/>
</dbReference>
<dbReference type="Pfam" id="PF07707">
    <property type="entry name" value="BACK"/>
    <property type="match status" value="1"/>
</dbReference>
<evidence type="ECO:0000256" key="3">
    <source>
        <dbReference type="ARBA" id="ARBA00023203"/>
    </source>
</evidence>
<dbReference type="Gene3D" id="1.25.40.420">
    <property type="match status" value="1"/>
</dbReference>
<name>A0A9P0EB84_NEZVI</name>
<dbReference type="SUPFAM" id="SSF117281">
    <property type="entry name" value="Kelch motif"/>
    <property type="match status" value="1"/>
</dbReference>
<reference evidence="5" key="1">
    <citation type="submission" date="2022-01" db="EMBL/GenBank/DDBJ databases">
        <authorList>
            <person name="King R."/>
        </authorList>
    </citation>
    <scope>NUCLEOTIDE SEQUENCE</scope>
</reference>
<dbReference type="InterPro" id="IPR006652">
    <property type="entry name" value="Kelch_1"/>
</dbReference>
<dbReference type="Gene3D" id="2.120.10.80">
    <property type="entry name" value="Kelch-type beta propeller"/>
    <property type="match status" value="1"/>
</dbReference>
<dbReference type="InterPro" id="IPR011705">
    <property type="entry name" value="BACK"/>
</dbReference>
<dbReference type="Gene3D" id="3.30.710.10">
    <property type="entry name" value="Potassium Channel Kv1.1, Chain A"/>
    <property type="match status" value="1"/>
</dbReference>
<keyword evidence="1" id="KW-0880">Kelch repeat</keyword>
<protein>
    <recommendedName>
        <fullName evidence="4">BTB domain-containing protein</fullName>
    </recommendedName>
</protein>
<evidence type="ECO:0000256" key="1">
    <source>
        <dbReference type="ARBA" id="ARBA00022441"/>
    </source>
</evidence>
<evidence type="ECO:0000259" key="4">
    <source>
        <dbReference type="PROSITE" id="PS50097"/>
    </source>
</evidence>
<dbReference type="PROSITE" id="PS50097">
    <property type="entry name" value="BTB"/>
    <property type="match status" value="1"/>
</dbReference>
<organism evidence="5 6">
    <name type="scientific">Nezara viridula</name>
    <name type="common">Southern green stink bug</name>
    <name type="synonym">Cimex viridulus</name>
    <dbReference type="NCBI Taxonomy" id="85310"/>
    <lineage>
        <taxon>Eukaryota</taxon>
        <taxon>Metazoa</taxon>
        <taxon>Ecdysozoa</taxon>
        <taxon>Arthropoda</taxon>
        <taxon>Hexapoda</taxon>
        <taxon>Insecta</taxon>
        <taxon>Pterygota</taxon>
        <taxon>Neoptera</taxon>
        <taxon>Paraneoptera</taxon>
        <taxon>Hemiptera</taxon>
        <taxon>Heteroptera</taxon>
        <taxon>Panheteroptera</taxon>
        <taxon>Pentatomomorpha</taxon>
        <taxon>Pentatomoidea</taxon>
        <taxon>Pentatomidae</taxon>
        <taxon>Pentatominae</taxon>
        <taxon>Nezara</taxon>
    </lineage>
</organism>
<dbReference type="Pfam" id="PF01344">
    <property type="entry name" value="Kelch_1"/>
    <property type="match status" value="1"/>
</dbReference>
<feature type="domain" description="BTB" evidence="4">
    <location>
        <begin position="9"/>
        <end position="78"/>
    </location>
</feature>
<dbReference type="CDD" id="cd18306">
    <property type="entry name" value="BTB_POZ_NS1BP"/>
    <property type="match status" value="1"/>
</dbReference>
<dbReference type="InterPro" id="IPR015915">
    <property type="entry name" value="Kelch-typ_b-propeller"/>
</dbReference>
<gene>
    <name evidence="5" type="ORF">NEZAVI_LOCUS4005</name>
</gene>
<dbReference type="PANTHER" id="PTHR24412">
    <property type="entry name" value="KELCH PROTEIN"/>
    <property type="match status" value="1"/>
</dbReference>
<evidence type="ECO:0000313" key="6">
    <source>
        <dbReference type="Proteomes" id="UP001152798"/>
    </source>
</evidence>
<dbReference type="Proteomes" id="UP001152798">
    <property type="component" value="Chromosome 2"/>
</dbReference>
<keyword evidence="2" id="KW-0677">Repeat</keyword>
<keyword evidence="3" id="KW-0009">Actin-binding</keyword>
<dbReference type="OrthoDB" id="45365at2759"/>
<dbReference type="GO" id="GO:0003779">
    <property type="term" value="F:actin binding"/>
    <property type="evidence" value="ECO:0007669"/>
    <property type="project" value="UniProtKB-KW"/>
</dbReference>
<dbReference type="PANTHER" id="PTHR24412:SF396">
    <property type="entry name" value="INFLUENZA VIRUS NS1A-BINDING PROTEIN"/>
    <property type="match status" value="1"/>
</dbReference>
<evidence type="ECO:0000313" key="5">
    <source>
        <dbReference type="EMBL" id="CAH1393310.1"/>
    </source>
</evidence>
<dbReference type="AlphaFoldDB" id="A0A9P0EB84"/>
<sequence length="403" mass="44626">MMRKNRTFCDVVLQVESSDIPAHRVVLASVSSHLMELFQADTDSKESIISYKLNGVFEKHAVEKLVDYAYTSRLELDPDEVKSVFIAANQLKIDRVVKVLGAHLVNNLNIENAIDIRALHGISKDKSLVAKVDAFISENFNEIVKTTSFLSLPCVQIEVLSQSEAEMKMVSGNSVCQLAFDWLTRANEENCFQDLIEKTHMLYLALDNSLQDCSELPNGDIGDTELVQDYKRLSRATAVAIGKKKKKALAAAKPRIIMYSRNISCNSEELETENNGRIIAATELKDLMLLGLGFLSSRPVCLSVMLRLNTNSGQNEITEPELYRELASMASVKCGAGCANLNGCLLVCGGYDRGECLRSVELYSPANNEWRALAPMLEARGRDYENRGEVHIVATGLPMYCGA</sequence>
<dbReference type="SUPFAM" id="SSF54695">
    <property type="entry name" value="POZ domain"/>
    <property type="match status" value="1"/>
</dbReference>
<accession>A0A9P0EB84</accession>
<dbReference type="SMART" id="SM00612">
    <property type="entry name" value="Kelch"/>
    <property type="match status" value="1"/>
</dbReference>
<dbReference type="InterPro" id="IPR011333">
    <property type="entry name" value="SKP1/BTB/POZ_sf"/>
</dbReference>